<keyword evidence="1" id="KW-0677">Repeat</keyword>
<dbReference type="WBParaSite" id="MCU_000788-RA">
    <property type="protein sequence ID" value="MCU_000788-RA"/>
    <property type="gene ID" value="MCU_000788"/>
</dbReference>
<dbReference type="InterPro" id="IPR051222">
    <property type="entry name" value="PPR/CCM1_RNA-binding"/>
</dbReference>
<dbReference type="Pfam" id="PF13812">
    <property type="entry name" value="PPR_3"/>
    <property type="match status" value="1"/>
</dbReference>
<organism evidence="3">
    <name type="scientific">Mesocestoides corti</name>
    <name type="common">Flatworm</name>
    <dbReference type="NCBI Taxonomy" id="53468"/>
    <lineage>
        <taxon>Eukaryota</taxon>
        <taxon>Metazoa</taxon>
        <taxon>Spiralia</taxon>
        <taxon>Lophotrochozoa</taxon>
        <taxon>Platyhelminthes</taxon>
        <taxon>Cestoda</taxon>
        <taxon>Eucestoda</taxon>
        <taxon>Cyclophyllidea</taxon>
        <taxon>Mesocestoididae</taxon>
        <taxon>Mesocestoides</taxon>
    </lineage>
</organism>
<dbReference type="NCBIfam" id="TIGR00756">
    <property type="entry name" value="PPR"/>
    <property type="match status" value="1"/>
</dbReference>
<dbReference type="AlphaFoldDB" id="A0A5K3EIC4"/>
<evidence type="ECO:0000313" key="3">
    <source>
        <dbReference type="WBParaSite" id="MCU_000788-RA"/>
    </source>
</evidence>
<evidence type="ECO:0000256" key="1">
    <source>
        <dbReference type="ARBA" id="ARBA00022737"/>
    </source>
</evidence>
<accession>A0A5K3EIC4</accession>
<dbReference type="InterPro" id="IPR002885">
    <property type="entry name" value="PPR_rpt"/>
</dbReference>
<dbReference type="Pfam" id="PF01535">
    <property type="entry name" value="PPR"/>
    <property type="match status" value="1"/>
</dbReference>
<name>A0A5K3EIC4_MESCO</name>
<dbReference type="Gene3D" id="1.25.40.10">
    <property type="entry name" value="Tetratricopeptide repeat domain"/>
    <property type="match status" value="2"/>
</dbReference>
<reference evidence="3" key="1">
    <citation type="submission" date="2019-11" db="UniProtKB">
        <authorList>
            <consortium name="WormBaseParasite"/>
        </authorList>
    </citation>
    <scope>IDENTIFICATION</scope>
</reference>
<dbReference type="PANTHER" id="PTHR47942">
    <property type="entry name" value="TETRATRICOPEPTIDE REPEAT (TPR)-LIKE SUPERFAMILY PROTEIN-RELATED"/>
    <property type="match status" value="1"/>
</dbReference>
<feature type="repeat" description="PPR" evidence="2">
    <location>
        <begin position="258"/>
        <end position="293"/>
    </location>
</feature>
<evidence type="ECO:0000256" key="2">
    <source>
        <dbReference type="PROSITE-ProRule" id="PRU00708"/>
    </source>
</evidence>
<dbReference type="PROSITE" id="PS51375">
    <property type="entry name" value="PPR"/>
    <property type="match status" value="2"/>
</dbReference>
<protein>
    <submittedName>
        <fullName evidence="3">PPR_long domain-containing protein</fullName>
    </submittedName>
</protein>
<dbReference type="InterPro" id="IPR011990">
    <property type="entry name" value="TPR-like_helical_dom_sf"/>
</dbReference>
<sequence length="810" mass="88984">MRRLLESNSMITCICRCTRSFGSITAPQLIRLVNDLDKRIYRSPAVLNTTNIITDAQQRGLENPMCRIPFGSNNGPVSFGELVANGDISDSHINKTDNDKEEALEDHHLRLSRTGRKHEPAWYLGKINKLCKDGATQEATELFFHKMLTVDRVMPDRNIIHVLLSGLAAVGDSETAFKVYRKMTEIGIAATNSTYSRLFRACTEDIAAWQREHRYDFNLSNSTSEKSWQPDLALFAGPALNRVKGLWLRLHERGFRMNRITYNALLQALGKAGDLHTCFQALDAMLLGRGGLPPSILRPSEAPPVPSTCSSEPLPPFRPDEYTLTAVLTAIKQSSKSGVVSSPLDALRLALHAWHLIVPRLPRRQPNQHHFTLLAGILGVVAPRTGRYSLPSPAGGSGRSKKSPADTHLEVIPESLPKLRSPQTTVSPRVLASEQAAKELLKRMSLIASGEEVPVTCTPTDTESAIVCNPENRQSSAATLELDWSDPNVTIRSPVNLLLPLPQEGVRLQLPPKEILPQGSTTLAPWQRLALVGGLEGFFDCIHTNFEIPLPTAAPLITKLVALLPPPHADTGRELDHYENCILTTMRTNKVALDLPILNTLLQRRTSHGLPVNELMALANREGLSPDEFTWACLARNCRTTKHVRDFLNAYSKAASSAPPPTESRLDDAPRCRKATVRPSLHVYGALLASTAFCWDSKVVILRSMMGSSQLNLKRKKKLGGASDHQTGDLPIPSDRRIVANLELEIANFRDLVARGVVPKDGSSVGACAETGGVIIPPYALTSFKKFIPIYKEWAQKSIVADPPTSAPSN</sequence>
<proteinExistence type="predicted"/>
<feature type="repeat" description="PPR" evidence="2">
    <location>
        <begin position="156"/>
        <end position="190"/>
    </location>
</feature>